<reference evidence="13" key="1">
    <citation type="submission" date="2021-01" db="EMBL/GenBank/DDBJ databases">
        <authorList>
            <person name="Corre E."/>
            <person name="Pelletier E."/>
            <person name="Niang G."/>
            <person name="Scheremetjew M."/>
            <person name="Finn R."/>
            <person name="Kale V."/>
            <person name="Holt S."/>
            <person name="Cochrane G."/>
            <person name="Meng A."/>
            <person name="Brown T."/>
            <person name="Cohen L."/>
        </authorList>
    </citation>
    <scope>NUCLEOTIDE SEQUENCE</scope>
    <source>
        <strain evidence="13">CCMP1594</strain>
    </source>
</reference>
<feature type="compositionally biased region" description="Low complexity" evidence="11">
    <location>
        <begin position="490"/>
        <end position="501"/>
    </location>
</feature>
<feature type="compositionally biased region" description="Pro residues" evidence="11">
    <location>
        <begin position="535"/>
        <end position="547"/>
    </location>
</feature>
<feature type="compositionally biased region" description="Pro residues" evidence="11">
    <location>
        <begin position="509"/>
        <end position="522"/>
    </location>
</feature>
<keyword evidence="6 9" id="KW-0505">Motor protein</keyword>
<dbReference type="PRINTS" id="PR00380">
    <property type="entry name" value="KINESINHEAVY"/>
</dbReference>
<evidence type="ECO:0000256" key="9">
    <source>
        <dbReference type="PROSITE-ProRule" id="PRU00283"/>
    </source>
</evidence>
<evidence type="ECO:0000256" key="6">
    <source>
        <dbReference type="ARBA" id="ARBA00023175"/>
    </source>
</evidence>
<gene>
    <name evidence="13" type="ORF">EGYM00163_LOCUS19150</name>
    <name evidence="14" type="ORF">EGYM00163_LOCUS19151</name>
</gene>
<sequence length="671" mass="74090">MDIGDSVKAFGDCQMFTYDEEKENHEELLNMQDNRRSNAPTQMKKRPKVVNADDRAGQAKTFDPKTLPASVRQAATKAGVVQQAPARQRAAKQTSRICVCVRKRPLNRSEAGRGEQDVCRANSSSDMTLMVPKVKVDLTKYTERHNFVFDEVFDEHDTNEDIYERAAKPLVDTVFEKGAATCFAFGQTGSGKTYTMMGKPGLELGLYYQACRDIYDRLEPTQKIMVSFFEIYGGKLFDLLNGRSKLCAREDAKSNVNIVGLTEHAIGDVDSLCNLIDFGNTQRASGETGANKESSRSHAILQIAVKTIRTDKLYGKFTFIDLAGSERGADTMNSEKQTRIEGAEINKSLLALKECIRSLDQGHKHVPFRGSKLTEVLRDSFIGNCRTVMIANISPSSASCEHSLNTLRYADRVKELKEGKDGKDGKGSDSDNEWLGEAPGLPQGPPAPLPQRMPAASPNFAPAPTSGQVPFVGPSASHPHTHTGFRRQEPVSPTSMASSISSGGGMRSPPRPPVRAQPPPAAVAPQWMDEGLGPMQPPPQPEQPPQPQQGLGSPANAVSPPVNSLLQNMTEEDLEQQHEQLISTILEEEEQVIVAHRHHIDDIMELMKLEMKEISDVDQPGSSIDTYVRNLDALLLKKMQKIQELRTKVLQFQEHLREEEVLSVSMMRSSP</sequence>
<dbReference type="GO" id="GO:0007018">
    <property type="term" value="P:microtubule-based movement"/>
    <property type="evidence" value="ECO:0007669"/>
    <property type="project" value="InterPro"/>
</dbReference>
<dbReference type="CDD" id="cd01367">
    <property type="entry name" value="KISc_KIF2_like"/>
    <property type="match status" value="1"/>
</dbReference>
<proteinExistence type="inferred from homology"/>
<keyword evidence="5 9" id="KW-0067">ATP-binding</keyword>
<dbReference type="SMART" id="SM00129">
    <property type="entry name" value="KISc"/>
    <property type="match status" value="1"/>
</dbReference>
<evidence type="ECO:0000256" key="8">
    <source>
        <dbReference type="ARBA" id="ARBA00061030"/>
    </source>
</evidence>
<evidence type="ECO:0000313" key="13">
    <source>
        <dbReference type="EMBL" id="CAE0808021.1"/>
    </source>
</evidence>
<evidence type="ECO:0000313" key="14">
    <source>
        <dbReference type="EMBL" id="CAE0808022.1"/>
    </source>
</evidence>
<feature type="region of interest" description="Disordered" evidence="11">
    <location>
        <begin position="32"/>
        <end position="62"/>
    </location>
</feature>
<keyword evidence="4 9" id="KW-0547">Nucleotide-binding</keyword>
<keyword evidence="3 10" id="KW-0493">Microtubule</keyword>
<dbReference type="EMBL" id="HBJA01054005">
    <property type="protein sequence ID" value="CAE0808022.1"/>
    <property type="molecule type" value="Transcribed_RNA"/>
</dbReference>
<feature type="domain" description="Kinesin motor" evidence="12">
    <location>
        <begin position="96"/>
        <end position="416"/>
    </location>
</feature>
<accession>A0A6T2AGN3</accession>
<dbReference type="InterPro" id="IPR001752">
    <property type="entry name" value="Kinesin_motor_dom"/>
</dbReference>
<evidence type="ECO:0000256" key="10">
    <source>
        <dbReference type="RuleBase" id="RU000394"/>
    </source>
</evidence>
<evidence type="ECO:0000256" key="2">
    <source>
        <dbReference type="ARBA" id="ARBA00022490"/>
    </source>
</evidence>
<evidence type="ECO:0000256" key="11">
    <source>
        <dbReference type="SAM" id="MobiDB-lite"/>
    </source>
</evidence>
<organism evidence="13">
    <name type="scientific">Eutreptiella gymnastica</name>
    <dbReference type="NCBI Taxonomy" id="73025"/>
    <lineage>
        <taxon>Eukaryota</taxon>
        <taxon>Discoba</taxon>
        <taxon>Euglenozoa</taxon>
        <taxon>Euglenida</taxon>
        <taxon>Spirocuta</taxon>
        <taxon>Euglenophyceae</taxon>
        <taxon>Eutreptiales</taxon>
        <taxon>Eutreptiaceae</taxon>
        <taxon>Eutreptiella</taxon>
    </lineage>
</organism>
<dbReference type="EMBL" id="HBJA01054004">
    <property type="protein sequence ID" value="CAE0808021.1"/>
    <property type="molecule type" value="Transcribed_RNA"/>
</dbReference>
<evidence type="ECO:0000256" key="3">
    <source>
        <dbReference type="ARBA" id="ARBA00022701"/>
    </source>
</evidence>
<dbReference type="AlphaFoldDB" id="A0A6T2AGN3"/>
<dbReference type="InterPro" id="IPR019821">
    <property type="entry name" value="Kinesin_motor_CS"/>
</dbReference>
<keyword evidence="2" id="KW-0963">Cytoplasm</keyword>
<evidence type="ECO:0000256" key="1">
    <source>
        <dbReference type="ARBA" id="ARBA00004245"/>
    </source>
</evidence>
<dbReference type="GO" id="GO:0003777">
    <property type="term" value="F:microtubule motor activity"/>
    <property type="evidence" value="ECO:0007669"/>
    <property type="project" value="InterPro"/>
</dbReference>
<evidence type="ECO:0000259" key="12">
    <source>
        <dbReference type="PROSITE" id="PS50067"/>
    </source>
</evidence>
<comment type="similarity">
    <text evidence="8">Belongs to the TRAFAC class myosin-kinesin ATPase superfamily. Kinesin family. KIN-13 subfamily.</text>
</comment>
<name>A0A6T2AGN3_9EUGL</name>
<dbReference type="InterPro" id="IPR036961">
    <property type="entry name" value="Kinesin_motor_dom_sf"/>
</dbReference>
<comment type="subcellular location">
    <subcellularLocation>
        <location evidence="1">Cytoplasm</location>
        <location evidence="1">Cytoskeleton</location>
    </subcellularLocation>
</comment>
<feature type="compositionally biased region" description="Pro residues" evidence="11">
    <location>
        <begin position="442"/>
        <end position="451"/>
    </location>
</feature>
<dbReference type="GO" id="GO:0007019">
    <property type="term" value="P:microtubule depolymerization"/>
    <property type="evidence" value="ECO:0007669"/>
    <property type="project" value="TreeGrafter"/>
</dbReference>
<dbReference type="FunFam" id="3.40.850.10:FF:000012">
    <property type="entry name" value="Kinesin-like protein"/>
    <property type="match status" value="1"/>
</dbReference>
<dbReference type="Pfam" id="PF00225">
    <property type="entry name" value="Kinesin"/>
    <property type="match status" value="1"/>
</dbReference>
<dbReference type="GO" id="GO:0008017">
    <property type="term" value="F:microtubule binding"/>
    <property type="evidence" value="ECO:0007669"/>
    <property type="project" value="InterPro"/>
</dbReference>
<dbReference type="PANTHER" id="PTHR47971:SF8">
    <property type="entry name" value="KINESIN-LIKE PROTEIN"/>
    <property type="match status" value="1"/>
</dbReference>
<evidence type="ECO:0000256" key="4">
    <source>
        <dbReference type="ARBA" id="ARBA00022741"/>
    </source>
</evidence>
<dbReference type="SUPFAM" id="SSF52540">
    <property type="entry name" value="P-loop containing nucleoside triphosphate hydrolases"/>
    <property type="match status" value="1"/>
</dbReference>
<keyword evidence="7" id="KW-0206">Cytoskeleton</keyword>
<dbReference type="PROSITE" id="PS50067">
    <property type="entry name" value="KINESIN_MOTOR_2"/>
    <property type="match status" value="1"/>
</dbReference>
<dbReference type="GO" id="GO:0005874">
    <property type="term" value="C:microtubule"/>
    <property type="evidence" value="ECO:0007669"/>
    <property type="project" value="UniProtKB-KW"/>
</dbReference>
<dbReference type="InterPro" id="IPR027417">
    <property type="entry name" value="P-loop_NTPase"/>
</dbReference>
<dbReference type="PROSITE" id="PS00411">
    <property type="entry name" value="KINESIN_MOTOR_1"/>
    <property type="match status" value="1"/>
</dbReference>
<evidence type="ECO:0000256" key="7">
    <source>
        <dbReference type="ARBA" id="ARBA00023212"/>
    </source>
</evidence>
<dbReference type="PANTHER" id="PTHR47971">
    <property type="entry name" value="KINESIN-RELATED PROTEIN 6"/>
    <property type="match status" value="1"/>
</dbReference>
<feature type="compositionally biased region" description="Basic and acidic residues" evidence="11">
    <location>
        <begin position="415"/>
        <end position="429"/>
    </location>
</feature>
<feature type="binding site" evidence="9">
    <location>
        <begin position="186"/>
        <end position="193"/>
    </location>
    <ligand>
        <name>ATP</name>
        <dbReference type="ChEBI" id="CHEBI:30616"/>
    </ligand>
</feature>
<dbReference type="GO" id="GO:0005524">
    <property type="term" value="F:ATP binding"/>
    <property type="evidence" value="ECO:0007669"/>
    <property type="project" value="UniProtKB-UniRule"/>
</dbReference>
<protein>
    <recommendedName>
        <fullName evidence="10">Kinesin-like protein</fullName>
    </recommendedName>
</protein>
<dbReference type="Gene3D" id="3.40.850.10">
    <property type="entry name" value="Kinesin motor domain"/>
    <property type="match status" value="1"/>
</dbReference>
<dbReference type="InterPro" id="IPR027640">
    <property type="entry name" value="Kinesin-like_fam"/>
</dbReference>
<evidence type="ECO:0000256" key="5">
    <source>
        <dbReference type="ARBA" id="ARBA00022840"/>
    </source>
</evidence>
<feature type="region of interest" description="Disordered" evidence="11">
    <location>
        <begin position="415"/>
        <end position="562"/>
    </location>
</feature>